<sequence length="120" mass="13548">MIEHADVFTCQEDFIEALAHTPAGRWIVRDGVTIDFYRLAGSSQGVKILLCLMLARGRCYPGQIRQVLQQRFQEAETLGECYLSMDLQQQLILRRTLPASEQSYPQAITDMLKLSGLPSS</sequence>
<organism evidence="1 2">
    <name type="scientific">Brenneria rubrifaciens</name>
    <dbReference type="NCBI Taxonomy" id="55213"/>
    <lineage>
        <taxon>Bacteria</taxon>
        <taxon>Pseudomonadati</taxon>
        <taxon>Pseudomonadota</taxon>
        <taxon>Gammaproteobacteria</taxon>
        <taxon>Enterobacterales</taxon>
        <taxon>Pectobacteriaceae</taxon>
        <taxon>Brenneria</taxon>
    </lineage>
</organism>
<evidence type="ECO:0000313" key="2">
    <source>
        <dbReference type="Proteomes" id="UP000299580"/>
    </source>
</evidence>
<accession>A0A4P8QT29</accession>
<gene>
    <name evidence="1" type="ORF">EH207_08455</name>
</gene>
<keyword evidence="2" id="KW-1185">Reference proteome</keyword>
<protein>
    <submittedName>
        <fullName evidence="1">Type III secretion protein</fullName>
    </submittedName>
</protein>
<dbReference type="RefSeq" id="WP_137713588.1">
    <property type="nucleotide sequence ID" value="NZ_CP034035.1"/>
</dbReference>
<dbReference type="Proteomes" id="UP000299580">
    <property type="component" value="Chromosome"/>
</dbReference>
<dbReference type="KEGG" id="brb:EH207_08455"/>
<reference evidence="1 2" key="1">
    <citation type="submission" date="2018-11" db="EMBL/GenBank/DDBJ databases">
        <title>Genome sequences of Brenneria nigrifluens and Brenneria rubrifaciens.</title>
        <authorList>
            <person name="Poret-Peterson A.T."/>
            <person name="McClean A.E."/>
            <person name="Kluepfel D.A."/>
        </authorList>
    </citation>
    <scope>NUCLEOTIDE SEQUENCE [LARGE SCALE GENOMIC DNA]</scope>
    <source>
        <strain evidence="1 2">6D370</strain>
    </source>
</reference>
<evidence type="ECO:0000313" key="1">
    <source>
        <dbReference type="EMBL" id="QCR08550.1"/>
    </source>
</evidence>
<dbReference type="AlphaFoldDB" id="A0A4P8QT29"/>
<proteinExistence type="predicted"/>
<dbReference type="EMBL" id="CP034035">
    <property type="protein sequence ID" value="QCR08550.1"/>
    <property type="molecule type" value="Genomic_DNA"/>
</dbReference>
<name>A0A4P8QT29_9GAMM</name>
<dbReference type="OrthoDB" id="6424590at2"/>